<dbReference type="Pfam" id="PF13424">
    <property type="entry name" value="TPR_12"/>
    <property type="match status" value="1"/>
</dbReference>
<dbReference type="InterPro" id="IPR013360">
    <property type="entry name" value="Pilus_4_PilW"/>
</dbReference>
<dbReference type="EMBL" id="LHPJ01000001">
    <property type="protein sequence ID" value="KOO05526.1"/>
    <property type="molecule type" value="Genomic_DNA"/>
</dbReference>
<dbReference type="PATRIC" id="fig|693.5.peg.337"/>
<name>A0A0M0HTX7_VIBNE</name>
<dbReference type="PANTHER" id="PTHR44917">
    <property type="entry name" value="PROTEIN HIGH CHLOROPHYLL FLUORESCENT 107"/>
    <property type="match status" value="1"/>
</dbReference>
<dbReference type="Proteomes" id="UP000037515">
    <property type="component" value="Unassembled WGS sequence"/>
</dbReference>
<reference evidence="3" key="1">
    <citation type="submission" date="2015-08" db="EMBL/GenBank/DDBJ databases">
        <title>Vibrio galatheae sp. nov., a novel member of the Vibrionaceae family isolated from the Solomon Islands.</title>
        <authorList>
            <person name="Giubergia S."/>
            <person name="Machado H."/>
            <person name="Mateiu R.V."/>
            <person name="Gram L."/>
        </authorList>
    </citation>
    <scope>NUCLEOTIDE SEQUENCE [LARGE SCALE GENOMIC DNA]</scope>
    <source>
        <strain evidence="3">DSM 19584</strain>
    </source>
</reference>
<protein>
    <submittedName>
        <fullName evidence="2">Pilus assembly protein PilW</fullName>
    </submittedName>
</protein>
<dbReference type="InterPro" id="IPR011990">
    <property type="entry name" value="TPR-like_helical_dom_sf"/>
</dbReference>
<feature type="repeat" description="TPR" evidence="1">
    <location>
        <begin position="35"/>
        <end position="68"/>
    </location>
</feature>
<evidence type="ECO:0000313" key="3">
    <source>
        <dbReference type="Proteomes" id="UP000037515"/>
    </source>
</evidence>
<dbReference type="Gene3D" id="1.25.40.10">
    <property type="entry name" value="Tetratricopeptide repeat domain"/>
    <property type="match status" value="1"/>
</dbReference>
<dbReference type="InterPro" id="IPR019734">
    <property type="entry name" value="TPR_rpt"/>
</dbReference>
<feature type="repeat" description="TPR" evidence="1">
    <location>
        <begin position="69"/>
        <end position="102"/>
    </location>
</feature>
<dbReference type="PROSITE" id="PS51257">
    <property type="entry name" value="PROKAR_LIPOPROTEIN"/>
    <property type="match status" value="1"/>
</dbReference>
<sequence length="237" mass="27200">MMRRLSILIAFAITGCVTVESTQNAESLAPPKERAEARIELGIGYLEQGNMVKSRENLEKALDHYPGYYRAQLSMAHYFEKVGEKELATQMYETALKEHPKNGNVLNNYGTFLCKHGNYEKADKFFNKAIEQPYYYLTSASYENAAFCALKSGDTAQAKTYFTRTLDHDPHRVRSLLNLAKLEIDDDEFVKARIRLMKFHQRYGVQKTSLKLLADLEGKAGNESLESKYRKKLEEMN</sequence>
<dbReference type="STRING" id="693.AKJ17_01675"/>
<proteinExistence type="predicted"/>
<dbReference type="NCBIfam" id="TIGR02521">
    <property type="entry name" value="type_IV_pilW"/>
    <property type="match status" value="1"/>
</dbReference>
<keyword evidence="3" id="KW-1185">Reference proteome</keyword>
<accession>A0A0M0HTX7</accession>
<dbReference type="SMART" id="SM00028">
    <property type="entry name" value="TPR"/>
    <property type="match status" value="4"/>
</dbReference>
<keyword evidence="1" id="KW-0802">TPR repeat</keyword>
<organism evidence="2 3">
    <name type="scientific">Vibrio nereis</name>
    <dbReference type="NCBI Taxonomy" id="693"/>
    <lineage>
        <taxon>Bacteria</taxon>
        <taxon>Pseudomonadati</taxon>
        <taxon>Pseudomonadota</taxon>
        <taxon>Gammaproteobacteria</taxon>
        <taxon>Vibrionales</taxon>
        <taxon>Vibrionaceae</taxon>
        <taxon>Vibrio</taxon>
    </lineage>
</organism>
<dbReference type="GO" id="GO:0006397">
    <property type="term" value="P:mRNA processing"/>
    <property type="evidence" value="ECO:0007669"/>
    <property type="project" value="InterPro"/>
</dbReference>
<dbReference type="AlphaFoldDB" id="A0A0M0HTX7"/>
<dbReference type="SUPFAM" id="SSF81901">
    <property type="entry name" value="HCP-like"/>
    <property type="match status" value="1"/>
</dbReference>
<gene>
    <name evidence="2" type="ORF">AKJ17_01675</name>
</gene>
<dbReference type="PANTHER" id="PTHR44917:SF1">
    <property type="entry name" value="PROTEIN HIGH CHLOROPHYLL FLUORESCENT 107"/>
    <property type="match status" value="1"/>
</dbReference>
<evidence type="ECO:0000313" key="2">
    <source>
        <dbReference type="EMBL" id="KOO05526.1"/>
    </source>
</evidence>
<evidence type="ECO:0000256" key="1">
    <source>
        <dbReference type="PROSITE-ProRule" id="PRU00339"/>
    </source>
</evidence>
<dbReference type="GO" id="GO:0003729">
    <property type="term" value="F:mRNA binding"/>
    <property type="evidence" value="ECO:0007669"/>
    <property type="project" value="InterPro"/>
</dbReference>
<comment type="caution">
    <text evidence="2">The sequence shown here is derived from an EMBL/GenBank/DDBJ whole genome shotgun (WGS) entry which is preliminary data.</text>
</comment>
<dbReference type="PROSITE" id="PS50005">
    <property type="entry name" value="TPR"/>
    <property type="match status" value="2"/>
</dbReference>
<dbReference type="InterPro" id="IPR044624">
    <property type="entry name" value="Mbb1-like"/>
</dbReference>